<proteinExistence type="predicted"/>
<keyword evidence="1" id="KW-1133">Transmembrane helix</keyword>
<protein>
    <submittedName>
        <fullName evidence="2">Uncharacterized protein</fullName>
    </submittedName>
</protein>
<organism evidence="2 3">
    <name type="scientific">Trichinella spiralis</name>
    <name type="common">Trichina worm</name>
    <dbReference type="NCBI Taxonomy" id="6334"/>
    <lineage>
        <taxon>Eukaryota</taxon>
        <taxon>Metazoa</taxon>
        <taxon>Ecdysozoa</taxon>
        <taxon>Nematoda</taxon>
        <taxon>Enoplea</taxon>
        <taxon>Dorylaimia</taxon>
        <taxon>Trichinellida</taxon>
        <taxon>Trichinellidae</taxon>
        <taxon>Trichinella</taxon>
    </lineage>
</organism>
<sequence>MTILRSSHGYSCNDPLGGVVWFPSSGSAPVRPLSLLAGSSSLARSRLCVAIFHVHIVTALALYARQLTH</sequence>
<dbReference type="InParanoid" id="A0A0V1B2L3"/>
<keyword evidence="3" id="KW-1185">Reference proteome</keyword>
<gene>
    <name evidence="2" type="ORF">T01_13264</name>
</gene>
<reference evidence="2 3" key="1">
    <citation type="submission" date="2015-01" db="EMBL/GenBank/DDBJ databases">
        <title>Evolution of Trichinella species and genotypes.</title>
        <authorList>
            <person name="Korhonen P.K."/>
            <person name="Edoardo P."/>
            <person name="Giuseppe L.R."/>
            <person name="Gasser R.B."/>
        </authorList>
    </citation>
    <scope>NUCLEOTIDE SEQUENCE [LARGE SCALE GENOMIC DNA]</scope>
    <source>
        <strain evidence="2">ISS3</strain>
    </source>
</reference>
<dbReference type="AlphaFoldDB" id="A0A0V1B2L3"/>
<accession>A0A0V1B2L3</accession>
<evidence type="ECO:0000313" key="2">
    <source>
        <dbReference type="EMBL" id="KRY31215.1"/>
    </source>
</evidence>
<evidence type="ECO:0000256" key="1">
    <source>
        <dbReference type="SAM" id="Phobius"/>
    </source>
</evidence>
<dbReference type="EMBL" id="JYDH01000123">
    <property type="protein sequence ID" value="KRY31215.1"/>
    <property type="molecule type" value="Genomic_DNA"/>
</dbReference>
<dbReference type="Proteomes" id="UP000054776">
    <property type="component" value="Unassembled WGS sequence"/>
</dbReference>
<keyword evidence="1" id="KW-0472">Membrane</keyword>
<keyword evidence="1" id="KW-0812">Transmembrane</keyword>
<name>A0A0V1B2L3_TRISP</name>
<comment type="caution">
    <text evidence="2">The sequence shown here is derived from an EMBL/GenBank/DDBJ whole genome shotgun (WGS) entry which is preliminary data.</text>
</comment>
<feature type="transmembrane region" description="Helical" evidence="1">
    <location>
        <begin position="43"/>
        <end position="64"/>
    </location>
</feature>
<evidence type="ECO:0000313" key="3">
    <source>
        <dbReference type="Proteomes" id="UP000054776"/>
    </source>
</evidence>